<feature type="signal peptide" evidence="1">
    <location>
        <begin position="1"/>
        <end position="23"/>
    </location>
</feature>
<organism evidence="2 3">
    <name type="scientific">Rhabdobacter roseus</name>
    <dbReference type="NCBI Taxonomy" id="1655419"/>
    <lineage>
        <taxon>Bacteria</taxon>
        <taxon>Pseudomonadati</taxon>
        <taxon>Bacteroidota</taxon>
        <taxon>Cytophagia</taxon>
        <taxon>Cytophagales</taxon>
        <taxon>Cytophagaceae</taxon>
        <taxon>Rhabdobacter</taxon>
    </lineage>
</organism>
<evidence type="ECO:0008006" key="4">
    <source>
        <dbReference type="Google" id="ProtNLM"/>
    </source>
</evidence>
<evidence type="ECO:0000256" key="1">
    <source>
        <dbReference type="SAM" id="SignalP"/>
    </source>
</evidence>
<proteinExistence type="predicted"/>
<dbReference type="EMBL" id="JACHGF010000003">
    <property type="protein sequence ID" value="MBB5284289.1"/>
    <property type="molecule type" value="Genomic_DNA"/>
</dbReference>
<sequence length="147" mass="16500">MKNGLKTMMAAACGVLMSGMISAATLQPKPGQSETVKPTQECKNNRCETFGVGMYRIQNTLKMNLLIEKQEGERLTVRLLNEQGQVLHEDLLTKKQKKYARRLDFSEIKDGRYTVEITNGQERIVKQINLSTQGIVEAPARTLVAMN</sequence>
<evidence type="ECO:0000313" key="2">
    <source>
        <dbReference type="EMBL" id="MBB5284289.1"/>
    </source>
</evidence>
<accession>A0A840TXB5</accession>
<reference evidence="2 3" key="1">
    <citation type="submission" date="2020-08" db="EMBL/GenBank/DDBJ databases">
        <title>Genomic Encyclopedia of Type Strains, Phase IV (KMG-IV): sequencing the most valuable type-strain genomes for metagenomic binning, comparative biology and taxonomic classification.</title>
        <authorList>
            <person name="Goeker M."/>
        </authorList>
    </citation>
    <scope>NUCLEOTIDE SEQUENCE [LARGE SCALE GENOMIC DNA]</scope>
    <source>
        <strain evidence="2 3">DSM 105074</strain>
    </source>
</reference>
<protein>
    <recommendedName>
        <fullName evidence="4">Secretion system C-terminal sorting domain-containing protein</fullName>
    </recommendedName>
</protein>
<keyword evidence="1" id="KW-0732">Signal</keyword>
<gene>
    <name evidence="2" type="ORF">HNQ92_002432</name>
</gene>
<name>A0A840TXB5_9BACT</name>
<comment type="caution">
    <text evidence="2">The sequence shown here is derived from an EMBL/GenBank/DDBJ whole genome shotgun (WGS) entry which is preliminary data.</text>
</comment>
<evidence type="ECO:0000313" key="3">
    <source>
        <dbReference type="Proteomes" id="UP000557307"/>
    </source>
</evidence>
<dbReference type="Proteomes" id="UP000557307">
    <property type="component" value="Unassembled WGS sequence"/>
</dbReference>
<dbReference type="RefSeq" id="WP_184174238.1">
    <property type="nucleotide sequence ID" value="NZ_JACHGF010000003.1"/>
</dbReference>
<keyword evidence="3" id="KW-1185">Reference proteome</keyword>
<dbReference type="AlphaFoldDB" id="A0A840TXB5"/>
<feature type="chain" id="PRO_5032936706" description="Secretion system C-terminal sorting domain-containing protein" evidence="1">
    <location>
        <begin position="24"/>
        <end position="147"/>
    </location>
</feature>